<protein>
    <submittedName>
        <fullName evidence="2">Uncharacterized protein</fullName>
    </submittedName>
</protein>
<gene>
    <name evidence="2" type="ORF">Rhe02_44710</name>
</gene>
<sequence>MDGGELGTTAQVLAGIVIAGVLEVRAAARVLKGGEHEDPVPLEAVVPAAISLTGFIASTFGLGLSMFAIIVLGRTNTQLDLALLSAAAFGIIGIIAIPVMTVAKAVPAFVSKPALIFIGVICTLNILNVIGMIVFFD</sequence>
<keyword evidence="3" id="KW-1185">Reference proteome</keyword>
<comment type="caution">
    <text evidence="2">The sequence shown here is derived from an EMBL/GenBank/DDBJ whole genome shotgun (WGS) entry which is preliminary data.</text>
</comment>
<keyword evidence="1" id="KW-1133">Transmembrane helix</keyword>
<feature type="transmembrane region" description="Helical" evidence="1">
    <location>
        <begin position="115"/>
        <end position="136"/>
    </location>
</feature>
<accession>A0A8J3Q990</accession>
<feature type="transmembrane region" description="Helical" evidence="1">
    <location>
        <begin position="48"/>
        <end position="72"/>
    </location>
</feature>
<dbReference type="EMBL" id="BONY01000027">
    <property type="protein sequence ID" value="GIH06404.1"/>
    <property type="molecule type" value="Genomic_DNA"/>
</dbReference>
<proteinExistence type="predicted"/>
<reference evidence="2" key="1">
    <citation type="submission" date="2021-01" db="EMBL/GenBank/DDBJ databases">
        <title>Whole genome shotgun sequence of Rhizocola hellebori NBRC 109834.</title>
        <authorList>
            <person name="Komaki H."/>
            <person name="Tamura T."/>
        </authorList>
    </citation>
    <scope>NUCLEOTIDE SEQUENCE</scope>
    <source>
        <strain evidence="2">NBRC 109834</strain>
    </source>
</reference>
<dbReference type="Proteomes" id="UP000612899">
    <property type="component" value="Unassembled WGS sequence"/>
</dbReference>
<keyword evidence="1" id="KW-0472">Membrane</keyword>
<dbReference type="RefSeq" id="WP_203910223.1">
    <property type="nucleotide sequence ID" value="NZ_BONY01000027.1"/>
</dbReference>
<keyword evidence="1" id="KW-0812">Transmembrane</keyword>
<name>A0A8J3Q990_9ACTN</name>
<dbReference type="AlphaFoldDB" id="A0A8J3Q990"/>
<organism evidence="2 3">
    <name type="scientific">Rhizocola hellebori</name>
    <dbReference type="NCBI Taxonomy" id="1392758"/>
    <lineage>
        <taxon>Bacteria</taxon>
        <taxon>Bacillati</taxon>
        <taxon>Actinomycetota</taxon>
        <taxon>Actinomycetes</taxon>
        <taxon>Micromonosporales</taxon>
        <taxon>Micromonosporaceae</taxon>
        <taxon>Rhizocola</taxon>
    </lineage>
</organism>
<evidence type="ECO:0000313" key="2">
    <source>
        <dbReference type="EMBL" id="GIH06404.1"/>
    </source>
</evidence>
<evidence type="ECO:0000313" key="3">
    <source>
        <dbReference type="Proteomes" id="UP000612899"/>
    </source>
</evidence>
<feature type="transmembrane region" description="Helical" evidence="1">
    <location>
        <begin position="81"/>
        <end position="103"/>
    </location>
</feature>
<evidence type="ECO:0000256" key="1">
    <source>
        <dbReference type="SAM" id="Phobius"/>
    </source>
</evidence>